<evidence type="ECO:0000256" key="1">
    <source>
        <dbReference type="SAM" id="MobiDB-lite"/>
    </source>
</evidence>
<dbReference type="AlphaFoldDB" id="A0A6A5TQ75"/>
<reference evidence="2" key="1">
    <citation type="journal article" date="2020" name="Stud. Mycol.">
        <title>101 Dothideomycetes genomes: a test case for predicting lifestyles and emergence of pathogens.</title>
        <authorList>
            <person name="Haridas S."/>
            <person name="Albert R."/>
            <person name="Binder M."/>
            <person name="Bloem J."/>
            <person name="Labutti K."/>
            <person name="Salamov A."/>
            <person name="Andreopoulos B."/>
            <person name="Baker S."/>
            <person name="Barry K."/>
            <person name="Bills G."/>
            <person name="Bluhm B."/>
            <person name="Cannon C."/>
            <person name="Castanera R."/>
            <person name="Culley D."/>
            <person name="Daum C."/>
            <person name="Ezra D."/>
            <person name="Gonzalez J."/>
            <person name="Henrissat B."/>
            <person name="Kuo A."/>
            <person name="Liang C."/>
            <person name="Lipzen A."/>
            <person name="Lutzoni F."/>
            <person name="Magnuson J."/>
            <person name="Mondo S."/>
            <person name="Nolan M."/>
            <person name="Ohm R."/>
            <person name="Pangilinan J."/>
            <person name="Park H.-J."/>
            <person name="Ramirez L."/>
            <person name="Alfaro M."/>
            <person name="Sun H."/>
            <person name="Tritt A."/>
            <person name="Yoshinaga Y."/>
            <person name="Zwiers L.-H."/>
            <person name="Turgeon B."/>
            <person name="Goodwin S."/>
            <person name="Spatafora J."/>
            <person name="Crous P."/>
            <person name="Grigoriev I."/>
        </authorList>
    </citation>
    <scope>NUCLEOTIDE SEQUENCE</scope>
    <source>
        <strain evidence="2">CBS 675.92</strain>
    </source>
</reference>
<dbReference type="EMBL" id="ML977007">
    <property type="protein sequence ID" value="KAF1952946.1"/>
    <property type="molecule type" value="Genomic_DNA"/>
</dbReference>
<sequence length="244" mass="26645">MQTSRAGGYGKIDKVLVPLDFANTETTLRESCHDAHQSNLRCCPASDECGLSPQPTTILRAGPFMLAVNTNISRRALRRPTLTLNLRAPVDSKNGHTTHINGLPPHTTRDLPLPSRTSFPSPETSPLLMSLKSTPTSCPISWVSSPPATERLPSQHGFLEYHTPQSMCMERSFEDNVEKVRFSTAELIPSHFPAYDEKQNGYCPPSHPSLATAKCETAPSGRRSLLPQATCPAGDSGSHPRLCF</sequence>
<evidence type="ECO:0000313" key="2">
    <source>
        <dbReference type="EMBL" id="KAF1952946.1"/>
    </source>
</evidence>
<accession>A0A6A5TQ75</accession>
<dbReference type="Proteomes" id="UP000800035">
    <property type="component" value="Unassembled WGS sequence"/>
</dbReference>
<keyword evidence="3" id="KW-1185">Reference proteome</keyword>
<protein>
    <submittedName>
        <fullName evidence="2">Uncharacterized protein</fullName>
    </submittedName>
</protein>
<name>A0A6A5TQ75_9PLEO</name>
<evidence type="ECO:0000313" key="3">
    <source>
        <dbReference type="Proteomes" id="UP000800035"/>
    </source>
</evidence>
<feature type="region of interest" description="Disordered" evidence="1">
    <location>
        <begin position="88"/>
        <end position="125"/>
    </location>
</feature>
<feature type="compositionally biased region" description="Polar residues" evidence="1">
    <location>
        <begin position="115"/>
        <end position="124"/>
    </location>
</feature>
<proteinExistence type="predicted"/>
<gene>
    <name evidence="2" type="ORF">CC80DRAFT_507690</name>
</gene>
<organism evidence="2 3">
    <name type="scientific">Byssothecium circinans</name>
    <dbReference type="NCBI Taxonomy" id="147558"/>
    <lineage>
        <taxon>Eukaryota</taxon>
        <taxon>Fungi</taxon>
        <taxon>Dikarya</taxon>
        <taxon>Ascomycota</taxon>
        <taxon>Pezizomycotina</taxon>
        <taxon>Dothideomycetes</taxon>
        <taxon>Pleosporomycetidae</taxon>
        <taxon>Pleosporales</taxon>
        <taxon>Massarineae</taxon>
        <taxon>Massarinaceae</taxon>
        <taxon>Byssothecium</taxon>
    </lineage>
</organism>